<dbReference type="AlphaFoldDB" id="A0A080N2Z1"/>
<dbReference type="Proteomes" id="UP000028730">
    <property type="component" value="Unassembled WGS sequence"/>
</dbReference>
<evidence type="ECO:0000313" key="4">
    <source>
        <dbReference type="Proteomes" id="UP000028730"/>
    </source>
</evidence>
<dbReference type="OrthoDB" id="9806359at2"/>
<evidence type="ECO:0000256" key="1">
    <source>
        <dbReference type="ARBA" id="ARBA00008558"/>
    </source>
</evidence>
<name>A0A080N2Z1_9BIFI</name>
<dbReference type="GO" id="GO:0005975">
    <property type="term" value="P:carbohydrate metabolic process"/>
    <property type="evidence" value="ECO:0007669"/>
    <property type="project" value="InterPro"/>
</dbReference>
<dbReference type="InterPro" id="IPR008928">
    <property type="entry name" value="6-hairpin_glycosidase_sf"/>
</dbReference>
<evidence type="ECO:0000256" key="2">
    <source>
        <dbReference type="ARBA" id="ARBA00023235"/>
    </source>
</evidence>
<dbReference type="RefSeq" id="WP_044087105.1">
    <property type="nucleotide sequence ID" value="NZ_ATLK01000001.1"/>
</dbReference>
<dbReference type="STRING" id="1341695.BBOMB_0810"/>
<evidence type="ECO:0000313" key="3">
    <source>
        <dbReference type="EMBL" id="KFF31448.1"/>
    </source>
</evidence>
<organism evidence="3 4">
    <name type="scientific">Bifidobacterium bombi DSM 19703</name>
    <dbReference type="NCBI Taxonomy" id="1341695"/>
    <lineage>
        <taxon>Bacteria</taxon>
        <taxon>Bacillati</taxon>
        <taxon>Actinomycetota</taxon>
        <taxon>Actinomycetes</taxon>
        <taxon>Bifidobacteriales</taxon>
        <taxon>Bifidobacteriaceae</taxon>
        <taxon>Bifidobacterium</taxon>
    </lineage>
</organism>
<keyword evidence="2" id="KW-0413">Isomerase</keyword>
<dbReference type="EMBL" id="ATLK01000001">
    <property type="protein sequence ID" value="KFF31448.1"/>
    <property type="molecule type" value="Genomic_DNA"/>
</dbReference>
<gene>
    <name evidence="3" type="ORF">BBOMB_0810</name>
</gene>
<dbReference type="eggNOG" id="COG2942">
    <property type="taxonomic scope" value="Bacteria"/>
</dbReference>
<comment type="caution">
    <text evidence="3">The sequence shown here is derived from an EMBL/GenBank/DDBJ whole genome shotgun (WGS) entry which is preliminary data.</text>
</comment>
<dbReference type="GO" id="GO:0016853">
    <property type="term" value="F:isomerase activity"/>
    <property type="evidence" value="ECO:0007669"/>
    <property type="project" value="UniProtKB-KW"/>
</dbReference>
<protein>
    <submittedName>
        <fullName evidence="3">N-acylglucosamine 2-epimerase</fullName>
    </submittedName>
</protein>
<dbReference type="Pfam" id="PF07221">
    <property type="entry name" value="GlcNAc_2-epim"/>
    <property type="match status" value="1"/>
</dbReference>
<sequence length="415" mass="46698">MNDNPKYRLGTQSNRIFMASQTKNLLDFGRNFPVPQGGSGWLDAEGNVDASHGIQTWITGRMTHVYSIAALMGYPGAEHLADEGLRGLTGILHDDENGGWHPSIQADGTPEPGKVCYAHAFVIIAATSAYLAGRPGAKELLDEALETYDKYFWDDERGLAVDTWDTTFTTLDTYRGLNANMHTTEAFLGVADATGNNTYRERAGRIIRQVVQWAKGNNWRIPEHFDENWNPDFEFNADKKDDQFKPYGATPGHGIEWARLITQWALSYFPNRALAQPYIEASERLFERAVADGYSKGERPGLAYTTDWNGNPVVTDRMHWTLAEAMNTSSTLAKVTGKHEYEEWYEEFARYTDEYLIDHKGGSWFHQLDADNKVIGTVWPGKSDVYHAFQSTLIPFLDPAVSICTAVFNDGKDRQ</sequence>
<comment type="similarity">
    <text evidence="1">Belongs to the N-acylglucosamine 2-epimerase family.</text>
</comment>
<proteinExistence type="inferred from homology"/>
<dbReference type="SUPFAM" id="SSF48208">
    <property type="entry name" value="Six-hairpin glycosidases"/>
    <property type="match status" value="1"/>
</dbReference>
<dbReference type="Gene3D" id="1.50.10.10">
    <property type="match status" value="1"/>
</dbReference>
<dbReference type="InterPro" id="IPR012341">
    <property type="entry name" value="6hp_glycosidase-like_sf"/>
</dbReference>
<reference evidence="3 4" key="1">
    <citation type="journal article" date="2014" name="Appl. Environ. Microbiol.">
        <title>Genomic encyclopedia of type strains of the genus Bifidobacterium.</title>
        <authorList>
            <person name="Milani C."/>
            <person name="Lugli G.A."/>
            <person name="Duranti S."/>
            <person name="Turroni F."/>
            <person name="Bottacini F."/>
            <person name="Mangifesta M."/>
            <person name="Sanchez B."/>
            <person name="Viappiani A."/>
            <person name="Mancabelli L."/>
            <person name="Taminiau B."/>
            <person name="Delcenserie V."/>
            <person name="Barrangou R."/>
            <person name="Margolles A."/>
            <person name="van Sinderen D."/>
            <person name="Ventura M."/>
        </authorList>
    </citation>
    <scope>NUCLEOTIDE SEQUENCE [LARGE SCALE GENOMIC DNA]</scope>
    <source>
        <strain evidence="3 4">DSM 19703</strain>
    </source>
</reference>
<keyword evidence="4" id="KW-1185">Reference proteome</keyword>
<dbReference type="PANTHER" id="PTHR15108">
    <property type="entry name" value="N-ACYLGLUCOSAMINE-2-EPIMERASE"/>
    <property type="match status" value="1"/>
</dbReference>
<dbReference type="InterPro" id="IPR010819">
    <property type="entry name" value="AGE/CE"/>
</dbReference>
<accession>A0A080N2Z1</accession>